<proteinExistence type="predicted"/>
<name>C6HVW1_9BACT</name>
<organism evidence="3 4">
    <name type="scientific">Leptospirillum ferrodiazotrophum</name>
    <dbReference type="NCBI Taxonomy" id="412449"/>
    <lineage>
        <taxon>Bacteria</taxon>
        <taxon>Pseudomonadati</taxon>
        <taxon>Nitrospirota</taxon>
        <taxon>Nitrospiria</taxon>
        <taxon>Nitrospirales</taxon>
        <taxon>Nitrospiraceae</taxon>
        <taxon>Leptospirillum</taxon>
    </lineage>
</organism>
<feature type="domain" description="PEGA" evidence="2">
    <location>
        <begin position="265"/>
        <end position="331"/>
    </location>
</feature>
<dbReference type="Proteomes" id="UP000009374">
    <property type="component" value="Unassembled WGS sequence"/>
</dbReference>
<keyword evidence="4" id="KW-1185">Reference proteome</keyword>
<evidence type="ECO:0000313" key="4">
    <source>
        <dbReference type="Proteomes" id="UP000009374"/>
    </source>
</evidence>
<protein>
    <recommendedName>
        <fullName evidence="2">PEGA domain-containing protein</fullName>
    </recommendedName>
</protein>
<sequence>MRRVFARLFSLCLIVSMLVVSSCAQTPVVLSYSPNFGETQPNQFRSSLRFGFVTFEDQRVAKRLMGDATLIGWGSNTFHTKQNVPDHVTKAFVDTYRYLGLKSIWIKTPPDNFSFSTKTWVASLRTRYPNVDVFVIGKIRNYEFLLRSGGISGAVKGKFSELAATTQARVELYYLDSESGRIIWGNTLHHDTYDRKVSKKAPTDYASMRLDEALHNVILQSVDRVLPKINARSPGSVQVLSGMMADVPKTPEGKVAGSVPSDKGRIEVVSKPSGAKVYLDGIYYGLTPLALDITPGIHLLKVKKEGFETGRDKVGVLAGKVTPWKGVLPPKN</sequence>
<gene>
    <name evidence="3" type="ORF">UBAL3_80150011</name>
</gene>
<dbReference type="EMBL" id="GG693867">
    <property type="protein sequence ID" value="EES53223.1"/>
    <property type="molecule type" value="Genomic_DNA"/>
</dbReference>
<evidence type="ECO:0000259" key="2">
    <source>
        <dbReference type="Pfam" id="PF08308"/>
    </source>
</evidence>
<accession>C6HVW1</accession>
<evidence type="ECO:0000256" key="1">
    <source>
        <dbReference type="SAM" id="SignalP"/>
    </source>
</evidence>
<dbReference type="Pfam" id="PF08308">
    <property type="entry name" value="PEGA"/>
    <property type="match status" value="1"/>
</dbReference>
<dbReference type="PROSITE" id="PS51257">
    <property type="entry name" value="PROKAR_LIPOPROTEIN"/>
    <property type="match status" value="1"/>
</dbReference>
<dbReference type="InterPro" id="IPR013229">
    <property type="entry name" value="PEGA"/>
</dbReference>
<dbReference type="AlphaFoldDB" id="C6HVW1"/>
<feature type="chain" id="PRO_5002965529" description="PEGA domain-containing protein" evidence="1">
    <location>
        <begin position="25"/>
        <end position="332"/>
    </location>
</feature>
<feature type="signal peptide" evidence="1">
    <location>
        <begin position="1"/>
        <end position="24"/>
    </location>
</feature>
<keyword evidence="1" id="KW-0732">Signal</keyword>
<evidence type="ECO:0000313" key="3">
    <source>
        <dbReference type="EMBL" id="EES53223.1"/>
    </source>
</evidence>
<reference evidence="3 4" key="1">
    <citation type="journal article" date="2009" name="Appl. Environ. Microbiol.">
        <title>Community genomic and proteomic analyses of chemoautotrophic iron-oxidizing "Leptospirillum rubarum" (Group II) and "Leptospirillum ferrodiazotrophum" (Group III) bacteria in acid mine drainage biofilms.</title>
        <authorList>
            <person name="Goltsman D.S."/>
            <person name="Denef V.J."/>
            <person name="Singer S.W."/>
            <person name="VerBerkmoes N.C."/>
            <person name="Lefsrud M."/>
            <person name="Mueller R.S."/>
            <person name="Dick G.J."/>
            <person name="Sun C.L."/>
            <person name="Wheeler K.E."/>
            <person name="Zemla A."/>
            <person name="Baker B.J."/>
            <person name="Hauser L."/>
            <person name="Land M."/>
            <person name="Shah M.B."/>
            <person name="Thelen M.P."/>
            <person name="Hettich R.L."/>
            <person name="Banfield J.F."/>
        </authorList>
    </citation>
    <scope>NUCLEOTIDE SEQUENCE [LARGE SCALE GENOMIC DNA]</scope>
</reference>